<name>A0AAW0Q707_9PEZI</name>
<gene>
    <name evidence="2" type="ORF">PG999_013302</name>
</gene>
<dbReference type="Proteomes" id="UP001392437">
    <property type="component" value="Unassembled WGS sequence"/>
</dbReference>
<protein>
    <submittedName>
        <fullName evidence="2">6-phosphogluconate dehydrogenase</fullName>
    </submittedName>
</protein>
<dbReference type="EMBL" id="JAQQWP010000011">
    <property type="protein sequence ID" value="KAK8095280.1"/>
    <property type="molecule type" value="Genomic_DNA"/>
</dbReference>
<dbReference type="AlphaFoldDB" id="A0AAW0Q707"/>
<evidence type="ECO:0000313" key="3">
    <source>
        <dbReference type="Proteomes" id="UP001392437"/>
    </source>
</evidence>
<sequence length="477" mass="51697">MRASWVRSLPGLQARRLRGPAISIARRSLHQLSIAVTGKPSKLELSGHDTGVSEGAAAHDVDHTTQQSTAVILASPEFASWSEDQGFMSQLLAALHQQQRRLGGDTGAAAGGESHMDVLFGVTDGIVDPSRSYGKPQPGLSILYGGTASLLPSLWKQQDKAGTASNSAGDADRASSLVFTNVKDKDGLHAEGPANLSPEVTLPLANTIFQNGRRSTLLASRWSLPNSAANHNNNTVELSRLQEKSQQEIVCLQGSRRVPPRIPLMPLAPARKIVAGLGNIVRQVEMDGVASPASRELEILIPQMLEKRAAQAQDQVQAPRPIGVWAWVIPESWVKRYKLASDVKPYHGNQDEKEWQLVVDNLGRYEELLDLRSRLHKIHFIGLGGIVAPGSYMLFCAEPQHMDESPSDSKFALAVAPKSEELELPPKPDSSAEKDGEKVEVRLGQFGAASSTGLYVSEPWLGYATKIDAPHSVLSWR</sequence>
<proteinExistence type="predicted"/>
<reference evidence="2 3" key="1">
    <citation type="submission" date="2023-01" db="EMBL/GenBank/DDBJ databases">
        <title>Analysis of 21 Apiospora genomes using comparative genomics revels a genus with tremendous synthesis potential of carbohydrate active enzymes and secondary metabolites.</title>
        <authorList>
            <person name="Sorensen T."/>
        </authorList>
    </citation>
    <scope>NUCLEOTIDE SEQUENCE [LARGE SCALE GENOMIC DNA]</scope>
    <source>
        <strain evidence="2 3">CBS 117206</strain>
    </source>
</reference>
<keyword evidence="3" id="KW-1185">Reference proteome</keyword>
<accession>A0AAW0Q707</accession>
<organism evidence="2 3">
    <name type="scientific">Apiospora kogelbergensis</name>
    <dbReference type="NCBI Taxonomy" id="1337665"/>
    <lineage>
        <taxon>Eukaryota</taxon>
        <taxon>Fungi</taxon>
        <taxon>Dikarya</taxon>
        <taxon>Ascomycota</taxon>
        <taxon>Pezizomycotina</taxon>
        <taxon>Sordariomycetes</taxon>
        <taxon>Xylariomycetidae</taxon>
        <taxon>Amphisphaeriales</taxon>
        <taxon>Apiosporaceae</taxon>
        <taxon>Apiospora</taxon>
    </lineage>
</organism>
<evidence type="ECO:0000256" key="1">
    <source>
        <dbReference type="SAM" id="MobiDB-lite"/>
    </source>
</evidence>
<evidence type="ECO:0000313" key="2">
    <source>
        <dbReference type="EMBL" id="KAK8095280.1"/>
    </source>
</evidence>
<comment type="caution">
    <text evidence="2">The sequence shown here is derived from an EMBL/GenBank/DDBJ whole genome shotgun (WGS) entry which is preliminary data.</text>
</comment>
<feature type="region of interest" description="Disordered" evidence="1">
    <location>
        <begin position="419"/>
        <end position="438"/>
    </location>
</feature>